<sequence length="135" mass="16352">MAPKRKAELMRESRKRKRDNELRYSDEFFQFIRDTPFSSNITTDSEKFEAFLRLRNSNAPKPASNAEKCKKYREVDKLRKREVDKLRKRDARLKKKLKIVFYRHNEQLESREYISYFSTHRPSLSITKSIVMTIL</sequence>
<dbReference type="OrthoDB" id="10397080at2759"/>
<evidence type="ECO:0000313" key="1">
    <source>
        <dbReference type="EMBL" id="KAF0747546.1"/>
    </source>
</evidence>
<proteinExistence type="predicted"/>
<dbReference type="Proteomes" id="UP000478052">
    <property type="component" value="Unassembled WGS sequence"/>
</dbReference>
<dbReference type="AlphaFoldDB" id="A0A6G0Y274"/>
<reference evidence="1 2" key="1">
    <citation type="submission" date="2019-08" db="EMBL/GenBank/DDBJ databases">
        <title>Whole genome of Aphis craccivora.</title>
        <authorList>
            <person name="Voronova N.V."/>
            <person name="Shulinski R.S."/>
            <person name="Bandarenka Y.V."/>
            <person name="Zhorov D.G."/>
            <person name="Warner D."/>
        </authorList>
    </citation>
    <scope>NUCLEOTIDE SEQUENCE [LARGE SCALE GENOMIC DNA]</scope>
    <source>
        <strain evidence="1">180601</strain>
        <tissue evidence="1">Whole Body</tissue>
    </source>
</reference>
<accession>A0A6G0Y274</accession>
<protein>
    <submittedName>
        <fullName evidence="1">Uncharacterized protein</fullName>
    </submittedName>
</protein>
<gene>
    <name evidence="1" type="ORF">FWK35_00023669</name>
</gene>
<evidence type="ECO:0000313" key="2">
    <source>
        <dbReference type="Proteomes" id="UP000478052"/>
    </source>
</evidence>
<comment type="caution">
    <text evidence="1">The sequence shown here is derived from an EMBL/GenBank/DDBJ whole genome shotgun (WGS) entry which is preliminary data.</text>
</comment>
<organism evidence="1 2">
    <name type="scientific">Aphis craccivora</name>
    <name type="common">Cowpea aphid</name>
    <dbReference type="NCBI Taxonomy" id="307492"/>
    <lineage>
        <taxon>Eukaryota</taxon>
        <taxon>Metazoa</taxon>
        <taxon>Ecdysozoa</taxon>
        <taxon>Arthropoda</taxon>
        <taxon>Hexapoda</taxon>
        <taxon>Insecta</taxon>
        <taxon>Pterygota</taxon>
        <taxon>Neoptera</taxon>
        <taxon>Paraneoptera</taxon>
        <taxon>Hemiptera</taxon>
        <taxon>Sternorrhyncha</taxon>
        <taxon>Aphidomorpha</taxon>
        <taxon>Aphidoidea</taxon>
        <taxon>Aphididae</taxon>
        <taxon>Aphidini</taxon>
        <taxon>Aphis</taxon>
        <taxon>Aphis</taxon>
    </lineage>
</organism>
<dbReference type="EMBL" id="VUJU01006806">
    <property type="protein sequence ID" value="KAF0747546.1"/>
    <property type="molecule type" value="Genomic_DNA"/>
</dbReference>
<name>A0A6G0Y274_APHCR</name>
<keyword evidence="2" id="KW-1185">Reference proteome</keyword>